<protein>
    <submittedName>
        <fullName evidence="1">Uncharacterized protein</fullName>
    </submittedName>
</protein>
<feature type="non-terminal residue" evidence="1">
    <location>
        <position position="1"/>
    </location>
</feature>
<name>X0VAW8_9ZZZZ</name>
<accession>X0VAW8</accession>
<comment type="caution">
    <text evidence="1">The sequence shown here is derived from an EMBL/GenBank/DDBJ whole genome shotgun (WGS) entry which is preliminary data.</text>
</comment>
<proteinExistence type="predicted"/>
<dbReference type="EMBL" id="BARS01020636">
    <property type="protein sequence ID" value="GAG09623.1"/>
    <property type="molecule type" value="Genomic_DNA"/>
</dbReference>
<evidence type="ECO:0000313" key="1">
    <source>
        <dbReference type="EMBL" id="GAG09623.1"/>
    </source>
</evidence>
<dbReference type="AlphaFoldDB" id="X0VAW8"/>
<sequence>AAPSPGRPLSISDWMVMVGISVCDAVLHAEIEARMRRDGDDGSDVQLRILNTTQRISASGVLGAANRWMAPWVIMLLGQVEYAFWWRPNLYALLRHITASIDPLLVTTAMTLIEEVRRYDLHSPDGALQAMIFLRDYLCLQRTLSIVDVRTGRQY</sequence>
<organism evidence="1">
    <name type="scientific">marine sediment metagenome</name>
    <dbReference type="NCBI Taxonomy" id="412755"/>
    <lineage>
        <taxon>unclassified sequences</taxon>
        <taxon>metagenomes</taxon>
        <taxon>ecological metagenomes</taxon>
    </lineage>
</organism>
<reference evidence="1" key="1">
    <citation type="journal article" date="2014" name="Front. Microbiol.">
        <title>High frequency of phylogenetically diverse reductive dehalogenase-homologous genes in deep subseafloor sedimentary metagenomes.</title>
        <authorList>
            <person name="Kawai M."/>
            <person name="Futagami T."/>
            <person name="Toyoda A."/>
            <person name="Takaki Y."/>
            <person name="Nishi S."/>
            <person name="Hori S."/>
            <person name="Arai W."/>
            <person name="Tsubouchi T."/>
            <person name="Morono Y."/>
            <person name="Uchiyama I."/>
            <person name="Ito T."/>
            <person name="Fujiyama A."/>
            <person name="Inagaki F."/>
            <person name="Takami H."/>
        </authorList>
    </citation>
    <scope>NUCLEOTIDE SEQUENCE</scope>
    <source>
        <strain evidence="1">Expedition CK06-06</strain>
    </source>
</reference>
<gene>
    <name evidence="1" type="ORF">S01H1_33250</name>
</gene>